<dbReference type="EMBL" id="BLBS01000039">
    <property type="protein sequence ID" value="GET90246.1"/>
    <property type="molecule type" value="Genomic_DNA"/>
</dbReference>
<dbReference type="VEuPathDB" id="TriTrypDB:LtaPh_2829400"/>
<proteinExistence type="predicted"/>
<organism evidence="1 2">
    <name type="scientific">Leishmania tarentolae</name>
    <name type="common">Sauroleishmania tarentolae</name>
    <dbReference type="NCBI Taxonomy" id="5689"/>
    <lineage>
        <taxon>Eukaryota</taxon>
        <taxon>Discoba</taxon>
        <taxon>Euglenozoa</taxon>
        <taxon>Kinetoplastea</taxon>
        <taxon>Metakinetoplastina</taxon>
        <taxon>Trypanosomatida</taxon>
        <taxon>Trypanosomatidae</taxon>
        <taxon>Leishmaniinae</taxon>
        <taxon>Leishmania</taxon>
        <taxon>lizard Leishmania</taxon>
    </lineage>
</organism>
<dbReference type="Proteomes" id="UP000419144">
    <property type="component" value="Unassembled WGS sequence"/>
</dbReference>
<evidence type="ECO:0000313" key="1">
    <source>
        <dbReference type="EMBL" id="GET90246.1"/>
    </source>
</evidence>
<name>A0A640KKK7_LEITA</name>
<reference evidence="1" key="1">
    <citation type="submission" date="2019-11" db="EMBL/GenBank/DDBJ databases">
        <title>Leishmania tarentolae CDS.</title>
        <authorList>
            <person name="Goto Y."/>
            <person name="Yamagishi J."/>
        </authorList>
    </citation>
    <scope>NUCLEOTIDE SEQUENCE [LARGE SCALE GENOMIC DNA]</scope>
    <source>
        <strain evidence="1">Parrot Tar II</strain>
    </source>
</reference>
<sequence length="180" mass="19781">MMESYQTDASLKQLPKGVEFPDLVLRCTALATIPLRTCEFGEDKVFTVVGSVAPCTPGTEVTAKTRLLRINFYNSWGAAAAFMDPGDVILLRGFCLLDVPPHINGSGAARSSSDPKLLYLRPLSSKSTLRVLQRGGKELVMEVAVTPENWDAIGMRTLPKSDIENQRYARTCWGLEALPY</sequence>
<keyword evidence="2" id="KW-1185">Reference proteome</keyword>
<dbReference type="OrthoDB" id="271104at2759"/>
<dbReference type="AlphaFoldDB" id="A0A640KKK7"/>
<gene>
    <name evidence="1" type="ORF">LtaPh_2829400</name>
</gene>
<comment type="caution">
    <text evidence="1">The sequence shown here is derived from an EMBL/GenBank/DDBJ whole genome shotgun (WGS) entry which is preliminary data.</text>
</comment>
<accession>A0A640KKK7</accession>
<evidence type="ECO:0008006" key="3">
    <source>
        <dbReference type="Google" id="ProtNLM"/>
    </source>
</evidence>
<evidence type="ECO:0000313" key="2">
    <source>
        <dbReference type="Proteomes" id="UP000419144"/>
    </source>
</evidence>
<protein>
    <recommendedName>
        <fullName evidence="3">Telomeric single stranded DNA binding POT1/Cdc13 domain-containing protein</fullName>
    </recommendedName>
</protein>